<sequence length="1002" mass="107336">MNRFLILAAASIATASAVPVQKDVVVYGGTSGGVIAAVQSARSGKSVVLVSPTAHLGGLTTSGLGWTDLGKSSILGGLSREFYHRLYLHYQQGSAWNWQTRESYGNAGQGGPAFNATLEIASVFEPKVAEAVFNQLLTEQSVTVVTGRLDLDEGVVMNSGKIAHIRLEDGSEYAGKMFIDASYEGDLLPGAGVSFTVGREANATHGETVNGIQAAGATKNQLRDNIDPYLTPGNAASGLLPGVNSGPGGTDGSADHRLQAYCFRMVLTDTVANRVMIAQPPGYNEADYELLFRSIEAGQTSGFFKFDLMPNRKTDSNNTGGISTDFIGKNYGPGWDWTTLDHDARLALAKQHENWQRGLVWTLQNHPRVPESIRNNYAKWGLPADEFTDNGNWPYQLYVREARRMVSDFVMNQHHCTGALVAPDSVGLAAYAMDSHNVQRHVKNGMVKNEGDIQLSLANPYPISYRSIVPKIGQCPNLFVPWSLSASHMAFGSIRMEPVFMALSQSAAIAASYAIDQDIAVQSVPYAQLRPLLLSAGQALGDTSIGLPTSIVDNTDTALVTVTGDWLSGTSATGFVGSDYLHDNNAGQGTKQVRFALPAGTTGFQRVFLRWTAHTNRASNAAVEIHHAGGTSLQAVDQRANGGKWNLVGFYQFTGAPGEGITVKNTAANGYVIADAVGFFPVDPYEDTDNDGMTDAQEITLGLDPYVSDEPFINAVKGHPSFFGLFTEENIFDLRITRPGLSPSGPANFQLAFSLWPTGSPTSFADYTLPIQKSRPRDFFRVALDTAPSSLVSALAAGQPRKVVVYGTSLTAGGAWVGGMNSWLSAEYPGLLTVVNSGLSGKNSAEGLAQLNTKVLAHNPDTVFIEFAMNDAFLYSDGTPQLSVAQARSNLITMIDAIKGQNPAAEIILQTMNTVWDSPAGSNASATLRPNLPSYYQMYREVAAERGLLLIDHHPNWAALQQGDLATFQGFVPDGVHPVSQGIGKVTLPLLKWKLSGGKPLP</sequence>
<dbReference type="Pfam" id="PF12831">
    <property type="entry name" value="FAD_oxidored"/>
    <property type="match status" value="1"/>
</dbReference>
<evidence type="ECO:0000313" key="8">
    <source>
        <dbReference type="EMBL" id="MCW1914717.1"/>
    </source>
</evidence>
<feature type="domain" description="Golvesin/Xly CBD-like" evidence="7">
    <location>
        <begin position="551"/>
        <end position="679"/>
    </location>
</feature>
<dbReference type="Pfam" id="PF13472">
    <property type="entry name" value="Lipase_GDSL_2"/>
    <property type="match status" value="1"/>
</dbReference>
<evidence type="ECO:0000256" key="1">
    <source>
        <dbReference type="ARBA" id="ARBA00022485"/>
    </source>
</evidence>
<evidence type="ECO:0000259" key="6">
    <source>
        <dbReference type="Pfam" id="PF13472"/>
    </source>
</evidence>
<evidence type="ECO:0000256" key="3">
    <source>
        <dbReference type="ARBA" id="ARBA00023002"/>
    </source>
</evidence>
<evidence type="ECO:0000259" key="7">
    <source>
        <dbReference type="Pfam" id="PF25275"/>
    </source>
</evidence>
<keyword evidence="4" id="KW-0408">Iron</keyword>
<dbReference type="Gene3D" id="3.40.50.1110">
    <property type="entry name" value="SGNH hydrolase"/>
    <property type="match status" value="1"/>
</dbReference>
<dbReference type="Pfam" id="PF25275">
    <property type="entry name" value="Golvesin_C"/>
    <property type="match status" value="1"/>
</dbReference>
<keyword evidence="1" id="KW-0004">4Fe-4S</keyword>
<dbReference type="InterPro" id="IPR033803">
    <property type="entry name" value="CBD-like_Golvesin-Xly"/>
</dbReference>
<evidence type="ECO:0000256" key="2">
    <source>
        <dbReference type="ARBA" id="ARBA00022723"/>
    </source>
</evidence>
<keyword evidence="5" id="KW-0411">Iron-sulfur</keyword>
<comment type="caution">
    <text evidence="8">The sequence shown here is derived from an EMBL/GenBank/DDBJ whole genome shotgun (WGS) entry which is preliminary data.</text>
</comment>
<organism evidence="8 9">
    <name type="scientific">Luteolibacter rhizosphaerae</name>
    <dbReference type="NCBI Taxonomy" id="2989719"/>
    <lineage>
        <taxon>Bacteria</taxon>
        <taxon>Pseudomonadati</taxon>
        <taxon>Verrucomicrobiota</taxon>
        <taxon>Verrucomicrobiia</taxon>
        <taxon>Verrucomicrobiales</taxon>
        <taxon>Verrucomicrobiaceae</taxon>
        <taxon>Luteolibacter</taxon>
    </lineage>
</organism>
<keyword evidence="3" id="KW-0560">Oxidoreductase</keyword>
<name>A0ABT3G4Y2_9BACT</name>
<dbReference type="InterPro" id="IPR036188">
    <property type="entry name" value="FAD/NAD-bd_sf"/>
</dbReference>
<dbReference type="RefSeq" id="WP_264514253.1">
    <property type="nucleotide sequence ID" value="NZ_JAPDDR010000007.1"/>
</dbReference>
<protein>
    <submittedName>
        <fullName evidence="8">FAD-dependent oxidoreductase</fullName>
    </submittedName>
</protein>
<dbReference type="SUPFAM" id="SSF52266">
    <property type="entry name" value="SGNH hydrolase"/>
    <property type="match status" value="1"/>
</dbReference>
<accession>A0ABT3G4Y2</accession>
<dbReference type="PANTHER" id="PTHR43498">
    <property type="entry name" value="FERREDOXIN:COB-COM HETERODISULFIDE REDUCTASE SUBUNIT A"/>
    <property type="match status" value="1"/>
</dbReference>
<dbReference type="InterPro" id="IPR039650">
    <property type="entry name" value="HdrA-like"/>
</dbReference>
<dbReference type="InterPro" id="IPR013830">
    <property type="entry name" value="SGNH_hydro"/>
</dbReference>
<evidence type="ECO:0000256" key="5">
    <source>
        <dbReference type="ARBA" id="ARBA00023014"/>
    </source>
</evidence>
<evidence type="ECO:0000313" key="9">
    <source>
        <dbReference type="Proteomes" id="UP001165653"/>
    </source>
</evidence>
<gene>
    <name evidence="8" type="ORF">OJ996_14105</name>
</gene>
<keyword evidence="9" id="KW-1185">Reference proteome</keyword>
<dbReference type="InterPro" id="IPR036514">
    <property type="entry name" value="SGNH_hydro_sf"/>
</dbReference>
<evidence type="ECO:0000256" key="4">
    <source>
        <dbReference type="ARBA" id="ARBA00023004"/>
    </source>
</evidence>
<feature type="domain" description="SGNH hydrolase-type esterase" evidence="6">
    <location>
        <begin position="806"/>
        <end position="982"/>
    </location>
</feature>
<keyword evidence="2" id="KW-0479">Metal-binding</keyword>
<dbReference type="EMBL" id="JAPDDR010000007">
    <property type="protein sequence ID" value="MCW1914717.1"/>
    <property type="molecule type" value="Genomic_DNA"/>
</dbReference>
<reference evidence="8" key="1">
    <citation type="submission" date="2022-10" db="EMBL/GenBank/DDBJ databases">
        <title>Luteolibacter sp. GHJ8, whole genome shotgun sequencing project.</title>
        <authorList>
            <person name="Zhao G."/>
            <person name="Shen L."/>
        </authorList>
    </citation>
    <scope>NUCLEOTIDE SEQUENCE</scope>
    <source>
        <strain evidence="8">GHJ8</strain>
    </source>
</reference>
<proteinExistence type="predicted"/>
<dbReference type="PANTHER" id="PTHR43498:SF1">
    <property type="entry name" value="COB--COM HETERODISULFIDE REDUCTASE IRON-SULFUR SUBUNIT A"/>
    <property type="match status" value="1"/>
</dbReference>
<dbReference type="Proteomes" id="UP001165653">
    <property type="component" value="Unassembled WGS sequence"/>
</dbReference>
<dbReference type="SUPFAM" id="SSF51905">
    <property type="entry name" value="FAD/NAD(P)-binding domain"/>
    <property type="match status" value="1"/>
</dbReference>